<comment type="similarity">
    <text evidence="6">Belongs to the Vsr family.</text>
</comment>
<organism evidence="8 9">
    <name type="scientific">Mycobacterium paragordonae</name>
    <dbReference type="NCBI Taxonomy" id="1389713"/>
    <lineage>
        <taxon>Bacteria</taxon>
        <taxon>Bacillati</taxon>
        <taxon>Actinomycetota</taxon>
        <taxon>Actinomycetes</taxon>
        <taxon>Mycobacteriales</taxon>
        <taxon>Mycobacteriaceae</taxon>
        <taxon>Mycobacterium</taxon>
    </lineage>
</organism>
<proteinExistence type="inferred from homology"/>
<dbReference type="InterPro" id="IPR011335">
    <property type="entry name" value="Restrct_endonuc-II-like"/>
</dbReference>
<evidence type="ECO:0008006" key="10">
    <source>
        <dbReference type="Google" id="ProtNLM"/>
    </source>
</evidence>
<evidence type="ECO:0000256" key="1">
    <source>
        <dbReference type="ARBA" id="ARBA00022722"/>
    </source>
</evidence>
<dbReference type="CDD" id="cd00221">
    <property type="entry name" value="Vsr"/>
    <property type="match status" value="1"/>
</dbReference>
<evidence type="ECO:0000313" key="8">
    <source>
        <dbReference type="EMBL" id="GFG83320.1"/>
    </source>
</evidence>
<dbReference type="Proteomes" id="UP000465240">
    <property type="component" value="Unassembled WGS sequence"/>
</dbReference>
<keyword evidence="4" id="KW-0378">Hydrolase</keyword>
<keyword evidence="5" id="KW-0234">DNA repair</keyword>
<dbReference type="EMBL" id="BLKX01000005">
    <property type="protein sequence ID" value="GFG83320.1"/>
    <property type="molecule type" value="Genomic_DNA"/>
</dbReference>
<evidence type="ECO:0000313" key="9">
    <source>
        <dbReference type="Proteomes" id="UP000465240"/>
    </source>
</evidence>
<evidence type="ECO:0000256" key="3">
    <source>
        <dbReference type="ARBA" id="ARBA00022763"/>
    </source>
</evidence>
<evidence type="ECO:0000256" key="6">
    <source>
        <dbReference type="ARBA" id="ARBA00029466"/>
    </source>
</evidence>
<evidence type="ECO:0000256" key="4">
    <source>
        <dbReference type="ARBA" id="ARBA00022801"/>
    </source>
</evidence>
<evidence type="ECO:0000256" key="7">
    <source>
        <dbReference type="SAM" id="MobiDB-lite"/>
    </source>
</evidence>
<protein>
    <recommendedName>
        <fullName evidence="10">Very short patch repair endonuclease</fullName>
    </recommendedName>
</protein>
<keyword evidence="2" id="KW-0255">Endonuclease</keyword>
<keyword evidence="1" id="KW-0540">Nuclease</keyword>
<evidence type="ECO:0000256" key="5">
    <source>
        <dbReference type="ARBA" id="ARBA00023204"/>
    </source>
</evidence>
<dbReference type="Gene3D" id="3.40.960.10">
    <property type="entry name" value="VSR Endonuclease"/>
    <property type="match status" value="1"/>
</dbReference>
<keyword evidence="3" id="KW-0227">DNA damage</keyword>
<accession>A0ABQ1CGK2</accession>
<name>A0ABQ1CGK2_9MYCO</name>
<keyword evidence="9" id="KW-1185">Reference proteome</keyword>
<gene>
    <name evidence="8" type="ORF">MPRG_65960</name>
</gene>
<dbReference type="NCBIfam" id="TIGR00632">
    <property type="entry name" value="vsr"/>
    <property type="match status" value="1"/>
</dbReference>
<dbReference type="InterPro" id="IPR004603">
    <property type="entry name" value="DNA_mismatch_endonuc_vsr"/>
</dbReference>
<evidence type="ECO:0000256" key="2">
    <source>
        <dbReference type="ARBA" id="ARBA00022759"/>
    </source>
</evidence>
<comment type="caution">
    <text evidence="8">The sequence shown here is derived from an EMBL/GenBank/DDBJ whole genome shotgun (WGS) entry which is preliminary data.</text>
</comment>
<feature type="region of interest" description="Disordered" evidence="7">
    <location>
        <begin position="25"/>
        <end position="55"/>
    </location>
</feature>
<reference evidence="8 9" key="1">
    <citation type="journal article" date="2019" name="Emerg. Microbes Infect.">
        <title>Comprehensive subspecies identification of 175 nontuberculous mycobacteria species based on 7547 genomic profiles.</title>
        <authorList>
            <person name="Matsumoto Y."/>
            <person name="Kinjo T."/>
            <person name="Motooka D."/>
            <person name="Nabeya D."/>
            <person name="Jung N."/>
            <person name="Uechi K."/>
            <person name="Horii T."/>
            <person name="Iida T."/>
            <person name="Fujita J."/>
            <person name="Nakamura S."/>
        </authorList>
    </citation>
    <scope>NUCLEOTIDE SEQUENCE [LARGE SCALE GENOMIC DNA]</scope>
    <source>
        <strain evidence="8 9">JCM 18565</strain>
    </source>
</reference>
<dbReference type="Pfam" id="PF03852">
    <property type="entry name" value="Vsr"/>
    <property type="match status" value="1"/>
</dbReference>
<dbReference type="SUPFAM" id="SSF52980">
    <property type="entry name" value="Restriction endonuclease-like"/>
    <property type="match status" value="1"/>
</dbReference>
<sequence length="172" mass="19353">MPLIPSSDVAAAFVALQPAPGAVSENTASPALSQLPLPPTPSTQRRLSAQRRRDTAPEIAVRRELHRRGHRFYVDRAPLAGLRRRADLLFPRRKVAVYVDGCFWHCCPWHATHPKRNADWWAAKLATNVARDRDTDARLAAAGWITVRVWEHQHFVEAADLVEQALRTSRSS</sequence>